<name>A0A6J4M2A4_9BACT</name>
<gene>
    <name evidence="2" type="ORF">AVDCRST_MAG89-2959</name>
</gene>
<reference evidence="2" key="1">
    <citation type="submission" date="2020-02" db="EMBL/GenBank/DDBJ databases">
        <authorList>
            <person name="Meier V. D."/>
        </authorList>
    </citation>
    <scope>NUCLEOTIDE SEQUENCE</scope>
    <source>
        <strain evidence="2">AVDCRST_MAG89</strain>
    </source>
</reference>
<feature type="non-terminal residue" evidence="2">
    <location>
        <position position="57"/>
    </location>
</feature>
<accession>A0A6J4M2A4</accession>
<evidence type="ECO:0000313" key="2">
    <source>
        <dbReference type="EMBL" id="CAA9347876.1"/>
    </source>
</evidence>
<feature type="region of interest" description="Disordered" evidence="1">
    <location>
        <begin position="1"/>
        <end position="57"/>
    </location>
</feature>
<dbReference type="EMBL" id="CADCTV010000618">
    <property type="protein sequence ID" value="CAA9347876.1"/>
    <property type="molecule type" value="Genomic_DNA"/>
</dbReference>
<organism evidence="2">
    <name type="scientific">uncultured Gemmatimonadota bacterium</name>
    <dbReference type="NCBI Taxonomy" id="203437"/>
    <lineage>
        <taxon>Bacteria</taxon>
        <taxon>Pseudomonadati</taxon>
        <taxon>Gemmatimonadota</taxon>
        <taxon>environmental samples</taxon>
    </lineage>
</organism>
<evidence type="ECO:0000256" key="1">
    <source>
        <dbReference type="SAM" id="MobiDB-lite"/>
    </source>
</evidence>
<proteinExistence type="predicted"/>
<feature type="non-terminal residue" evidence="2">
    <location>
        <position position="1"/>
    </location>
</feature>
<dbReference type="AlphaFoldDB" id="A0A6J4M2A4"/>
<sequence length="57" mass="6323">ARHEHARSGPIARRPQGLGGAACGNPSAADQPDPGVAERRRGRRCRRREQHAKQRFL</sequence>
<feature type="compositionally biased region" description="Basic residues" evidence="1">
    <location>
        <begin position="40"/>
        <end position="57"/>
    </location>
</feature>
<protein>
    <submittedName>
        <fullName evidence="2">Uncharacterized protein</fullName>
    </submittedName>
</protein>